<dbReference type="EMBL" id="JAVXUP010001867">
    <property type="protein sequence ID" value="KAK3007436.1"/>
    <property type="molecule type" value="Genomic_DNA"/>
</dbReference>
<dbReference type="InterPro" id="IPR050314">
    <property type="entry name" value="Glycosyl_Hydrlase_18"/>
</dbReference>
<dbReference type="SUPFAM" id="SSF54556">
    <property type="entry name" value="Chitinase insertion domain"/>
    <property type="match status" value="1"/>
</dbReference>
<feature type="non-terminal residue" evidence="7">
    <location>
        <position position="1"/>
    </location>
</feature>
<dbReference type="GO" id="GO:0008061">
    <property type="term" value="F:chitin binding"/>
    <property type="evidence" value="ECO:0007669"/>
    <property type="project" value="TreeGrafter"/>
</dbReference>
<keyword evidence="4" id="KW-0325">Glycoprotein</keyword>
<evidence type="ECO:0000256" key="2">
    <source>
        <dbReference type="ARBA" id="ARBA00022729"/>
    </source>
</evidence>
<dbReference type="PANTHER" id="PTHR11177:SF396">
    <property type="entry name" value="NOD FACTOR HYDROLASE PROTEIN 1"/>
    <property type="match status" value="1"/>
</dbReference>
<sequence length="105" mass="11363">MGLPLYGRSWELKDPMAHVVGAPAVGSGPGELGVMSYSEVEKFNRENNATVVYDSATISTPSPELHGLGTMTSTTVKILYAQALGLRGYFFWAVDGDHEWKISKA</sequence>
<dbReference type="PROSITE" id="PS51910">
    <property type="entry name" value="GH18_2"/>
    <property type="match status" value="1"/>
</dbReference>
<evidence type="ECO:0000313" key="8">
    <source>
        <dbReference type="Proteomes" id="UP001188597"/>
    </source>
</evidence>
<keyword evidence="2" id="KW-0732">Signal</keyword>
<comment type="caution">
    <text evidence="7">The sequence shown here is derived from an EMBL/GenBank/DDBJ whole genome shotgun (WGS) entry which is preliminary data.</text>
</comment>
<evidence type="ECO:0000259" key="6">
    <source>
        <dbReference type="PROSITE" id="PS51910"/>
    </source>
</evidence>
<dbReference type="GO" id="GO:0005576">
    <property type="term" value="C:extracellular region"/>
    <property type="evidence" value="ECO:0007669"/>
    <property type="project" value="TreeGrafter"/>
</dbReference>
<dbReference type="AlphaFoldDB" id="A0AA88VEL3"/>
<evidence type="ECO:0000256" key="3">
    <source>
        <dbReference type="ARBA" id="ARBA00022801"/>
    </source>
</evidence>
<dbReference type="GO" id="GO:0005975">
    <property type="term" value="P:carbohydrate metabolic process"/>
    <property type="evidence" value="ECO:0007669"/>
    <property type="project" value="InterPro"/>
</dbReference>
<dbReference type="InterPro" id="IPR017853">
    <property type="entry name" value="GH"/>
</dbReference>
<evidence type="ECO:0000256" key="5">
    <source>
        <dbReference type="ARBA" id="ARBA00023295"/>
    </source>
</evidence>
<dbReference type="PANTHER" id="PTHR11177">
    <property type="entry name" value="CHITINASE"/>
    <property type="match status" value="1"/>
</dbReference>
<keyword evidence="8" id="KW-1185">Reference proteome</keyword>
<reference evidence="7" key="1">
    <citation type="submission" date="2022-12" db="EMBL/GenBank/DDBJ databases">
        <title>Draft genome assemblies for two species of Escallonia (Escalloniales).</title>
        <authorList>
            <person name="Chanderbali A."/>
            <person name="Dervinis C."/>
            <person name="Anghel I."/>
            <person name="Soltis D."/>
            <person name="Soltis P."/>
            <person name="Zapata F."/>
        </authorList>
    </citation>
    <scope>NUCLEOTIDE SEQUENCE</scope>
    <source>
        <strain evidence="7">UCBG64.0493</strain>
        <tissue evidence="7">Leaf</tissue>
    </source>
</reference>
<gene>
    <name evidence="7" type="ORF">RJ639_013562</name>
</gene>
<dbReference type="Pfam" id="PF00704">
    <property type="entry name" value="Glyco_hydro_18"/>
    <property type="match status" value="1"/>
</dbReference>
<proteinExistence type="inferred from homology"/>
<organism evidence="7 8">
    <name type="scientific">Escallonia herrerae</name>
    <dbReference type="NCBI Taxonomy" id="1293975"/>
    <lineage>
        <taxon>Eukaryota</taxon>
        <taxon>Viridiplantae</taxon>
        <taxon>Streptophyta</taxon>
        <taxon>Embryophyta</taxon>
        <taxon>Tracheophyta</taxon>
        <taxon>Spermatophyta</taxon>
        <taxon>Magnoliopsida</taxon>
        <taxon>eudicotyledons</taxon>
        <taxon>Gunneridae</taxon>
        <taxon>Pentapetalae</taxon>
        <taxon>asterids</taxon>
        <taxon>campanulids</taxon>
        <taxon>Escalloniales</taxon>
        <taxon>Escalloniaceae</taxon>
        <taxon>Escallonia</taxon>
    </lineage>
</organism>
<dbReference type="FunFam" id="3.10.50.10:FF:000003">
    <property type="entry name" value="Class V chitinase CHIT5b"/>
    <property type="match status" value="1"/>
</dbReference>
<dbReference type="GO" id="GO:0004568">
    <property type="term" value="F:chitinase activity"/>
    <property type="evidence" value="ECO:0007669"/>
    <property type="project" value="TreeGrafter"/>
</dbReference>
<feature type="domain" description="GH18" evidence="6">
    <location>
        <begin position="1"/>
        <end position="105"/>
    </location>
</feature>
<evidence type="ECO:0000313" key="7">
    <source>
        <dbReference type="EMBL" id="KAK3007436.1"/>
    </source>
</evidence>
<dbReference type="InterPro" id="IPR029070">
    <property type="entry name" value="Chitinase_insertion_sf"/>
</dbReference>
<dbReference type="GO" id="GO:0006032">
    <property type="term" value="P:chitin catabolic process"/>
    <property type="evidence" value="ECO:0007669"/>
    <property type="project" value="TreeGrafter"/>
</dbReference>
<keyword evidence="3" id="KW-0378">Hydrolase</keyword>
<accession>A0AA88VEL3</accession>
<evidence type="ECO:0000256" key="4">
    <source>
        <dbReference type="ARBA" id="ARBA00023180"/>
    </source>
</evidence>
<comment type="similarity">
    <text evidence="1">Belongs to the glycosyl hydrolase 18 family. Chitinase class V subfamily.</text>
</comment>
<dbReference type="Gene3D" id="3.10.50.10">
    <property type="match status" value="1"/>
</dbReference>
<evidence type="ECO:0000256" key="1">
    <source>
        <dbReference type="ARBA" id="ARBA00008682"/>
    </source>
</evidence>
<keyword evidence="5" id="KW-0326">Glycosidase</keyword>
<name>A0AA88VEL3_9ASTE</name>
<protein>
    <recommendedName>
        <fullName evidence="6">GH18 domain-containing protein</fullName>
    </recommendedName>
</protein>
<dbReference type="Gene3D" id="3.20.20.80">
    <property type="entry name" value="Glycosidases"/>
    <property type="match status" value="1"/>
</dbReference>
<dbReference type="InterPro" id="IPR001223">
    <property type="entry name" value="Glyco_hydro18_cat"/>
</dbReference>
<dbReference type="SUPFAM" id="SSF51445">
    <property type="entry name" value="(Trans)glycosidases"/>
    <property type="match status" value="1"/>
</dbReference>
<dbReference type="Proteomes" id="UP001188597">
    <property type="component" value="Unassembled WGS sequence"/>
</dbReference>